<sequence>MITQMGSHPYLPFYATQNIMEAEAIKHLEVYTEKIRVQMEKERKHPLLEITKNNTYILGCQYEKLNKYYSAIELVPVTGTFREYPELTVISDTCVSTCKAAIQQSSGFIIATKCLCKGNCSKNYCKYKKASTTCSTRCYPNN</sequence>
<reference evidence="1 2" key="1">
    <citation type="submission" date="2021-06" db="EMBL/GenBank/DDBJ databases">
        <authorList>
            <person name="Kallberg Y."/>
            <person name="Tangrot J."/>
            <person name="Rosling A."/>
        </authorList>
    </citation>
    <scope>NUCLEOTIDE SEQUENCE [LARGE SCALE GENOMIC DNA]</scope>
    <source>
        <strain evidence="1 2">120-4 pot B 10/14</strain>
    </source>
</reference>
<protein>
    <submittedName>
        <fullName evidence="1">17935_t:CDS:1</fullName>
    </submittedName>
</protein>
<feature type="non-terminal residue" evidence="1">
    <location>
        <position position="142"/>
    </location>
</feature>
<evidence type="ECO:0000313" key="2">
    <source>
        <dbReference type="Proteomes" id="UP000789901"/>
    </source>
</evidence>
<name>A0ABN7VS04_GIGMA</name>
<organism evidence="1 2">
    <name type="scientific">Gigaspora margarita</name>
    <dbReference type="NCBI Taxonomy" id="4874"/>
    <lineage>
        <taxon>Eukaryota</taxon>
        <taxon>Fungi</taxon>
        <taxon>Fungi incertae sedis</taxon>
        <taxon>Mucoromycota</taxon>
        <taxon>Glomeromycotina</taxon>
        <taxon>Glomeromycetes</taxon>
        <taxon>Diversisporales</taxon>
        <taxon>Gigasporaceae</taxon>
        <taxon>Gigaspora</taxon>
    </lineage>
</organism>
<gene>
    <name evidence="1" type="ORF">GMARGA_LOCUS22003</name>
</gene>
<proteinExistence type="predicted"/>
<evidence type="ECO:0000313" key="1">
    <source>
        <dbReference type="EMBL" id="CAG8795540.1"/>
    </source>
</evidence>
<keyword evidence="2" id="KW-1185">Reference proteome</keyword>
<dbReference type="Proteomes" id="UP000789901">
    <property type="component" value="Unassembled WGS sequence"/>
</dbReference>
<dbReference type="EMBL" id="CAJVQB010020849">
    <property type="protein sequence ID" value="CAG8795540.1"/>
    <property type="molecule type" value="Genomic_DNA"/>
</dbReference>
<accession>A0ABN7VS04</accession>
<comment type="caution">
    <text evidence="1">The sequence shown here is derived from an EMBL/GenBank/DDBJ whole genome shotgun (WGS) entry which is preliminary data.</text>
</comment>